<protein>
    <recommendedName>
        <fullName evidence="5">Coiled-coil domain-containing protein 177</fullName>
    </recommendedName>
</protein>
<proteinExistence type="predicted"/>
<dbReference type="Ensembl" id="ENSEBUT00000020244.1">
    <property type="protein sequence ID" value="ENSEBUP00000019668.1"/>
    <property type="gene ID" value="ENSEBUG00000012217.1"/>
</dbReference>
<evidence type="ECO:0008006" key="5">
    <source>
        <dbReference type="Google" id="ProtNLM"/>
    </source>
</evidence>
<feature type="coiled-coil region" evidence="1">
    <location>
        <begin position="414"/>
        <end position="561"/>
    </location>
</feature>
<accession>A0A8C4QTL0</accession>
<dbReference type="AlphaFoldDB" id="A0A8C4QTL0"/>
<dbReference type="InterPro" id="IPR029090">
    <property type="entry name" value="DUF4659"/>
</dbReference>
<evidence type="ECO:0000256" key="1">
    <source>
        <dbReference type="SAM" id="Coils"/>
    </source>
</evidence>
<organism evidence="3 4">
    <name type="scientific">Eptatretus burgeri</name>
    <name type="common">Inshore hagfish</name>
    <dbReference type="NCBI Taxonomy" id="7764"/>
    <lineage>
        <taxon>Eukaryota</taxon>
        <taxon>Metazoa</taxon>
        <taxon>Chordata</taxon>
        <taxon>Craniata</taxon>
        <taxon>Vertebrata</taxon>
        <taxon>Cyclostomata</taxon>
        <taxon>Myxini</taxon>
        <taxon>Myxiniformes</taxon>
        <taxon>Myxinidae</taxon>
        <taxon>Eptatretinae</taxon>
        <taxon>Eptatretus</taxon>
    </lineage>
</organism>
<feature type="coiled-coil region" evidence="1">
    <location>
        <begin position="599"/>
        <end position="633"/>
    </location>
</feature>
<dbReference type="PANTHER" id="PTHR33663:SF2">
    <property type="entry name" value="COILED-COIL DOMAIN-CONTAINING PROTEIN 177"/>
    <property type="match status" value="1"/>
</dbReference>
<evidence type="ECO:0000313" key="4">
    <source>
        <dbReference type="Proteomes" id="UP000694388"/>
    </source>
</evidence>
<dbReference type="PANTHER" id="PTHR33663">
    <property type="entry name" value="COILED-COIL DOMAIN-CONTAINING PROTEIN 177"/>
    <property type="match status" value="1"/>
</dbReference>
<dbReference type="OMA" id="GPFSQHN"/>
<dbReference type="Proteomes" id="UP000694388">
    <property type="component" value="Unplaced"/>
</dbReference>
<keyword evidence="1" id="KW-0175">Coiled coil</keyword>
<dbReference type="GeneTree" id="ENSGT00940000164505"/>
<feature type="region of interest" description="Disordered" evidence="2">
    <location>
        <begin position="222"/>
        <end position="248"/>
    </location>
</feature>
<evidence type="ECO:0000256" key="2">
    <source>
        <dbReference type="SAM" id="MobiDB-lite"/>
    </source>
</evidence>
<dbReference type="Pfam" id="PF15558">
    <property type="entry name" value="DUF4659"/>
    <property type="match status" value="1"/>
</dbReference>
<reference evidence="3" key="2">
    <citation type="submission" date="2025-09" db="UniProtKB">
        <authorList>
            <consortium name="Ensembl"/>
        </authorList>
    </citation>
    <scope>IDENTIFICATION</scope>
</reference>
<keyword evidence="4" id="KW-1185">Reference proteome</keyword>
<evidence type="ECO:0000313" key="3">
    <source>
        <dbReference type="Ensembl" id="ENSEBUP00000019668.1"/>
    </source>
</evidence>
<sequence length="671" mass="78004">MPAVPALTPPASAMVDVLEAAPVVAALSEKASVPVKRPEDESPPDVSPGSGRTHEDLDSSPPLHLVLDLDNFTSLAAQNSRYVLTSPRSLEACARSAVRPVDLLPHELHDFVDRGSGSSAIRLAYEEHDRERLQKLRACREIRDRIIRGEHETSRLEPLGEMTPKGAETRSTPQDPHALRRTISLCLSPASTSNATTTSNGGEGRVGCKGGKVMVRIGHGSMRERGFPIGGLRGPTTEVQRPKISRTTSETARNLLERPRMDRPCALSGRSFSLSDLSHAPNTAAQVEHLLVKVNGPRKLPERDRKIAALMLARHQERRIFSEGRMAAHRRWEEERRCEALRRAQEERERRRALHEHYTSWERTKEARLMHLEEEQHERAVLIKKLFREQDERSQQQLNQQDEVRRKRLEVAKQEAWQRKQQQEQKQRENEQEEAALRKRVTLGLQERLSQAEQKRLEKEEREQRVKKIAAEKEKFKRLQLQEELAKGARIEEESCRVQIREKLRRSEEKQMELLAQRDRELHERATREEAQLRRAKIEVEKQAREQRQQREERVKEKEKRLLEACQVAEESATRRAQRAVRSRIEKERAHEANRRRVVEEEEVRKRELLHQVRLKERRSEQITREKEAAIAESRSIARASFDVREKVRQQTNPRSFDRMVFEAELQKKLL</sequence>
<feature type="region of interest" description="Disordered" evidence="2">
    <location>
        <begin position="158"/>
        <end position="177"/>
    </location>
</feature>
<reference evidence="3" key="1">
    <citation type="submission" date="2025-08" db="UniProtKB">
        <authorList>
            <consortium name="Ensembl"/>
        </authorList>
    </citation>
    <scope>IDENTIFICATION</scope>
</reference>
<feature type="region of interest" description="Disordered" evidence="2">
    <location>
        <begin position="29"/>
        <end position="61"/>
    </location>
</feature>
<name>A0A8C4QTL0_EPTBU</name>